<name>A0ABD3VG37_SINWO</name>
<proteinExistence type="predicted"/>
<keyword evidence="2" id="KW-1185">Reference proteome</keyword>
<sequence length="126" mass="14668">MLDLLILPREKLAKWILRCHRKKKNLFTALKTLNVRFLTKCFNNPVYCLFMKSAIPLFDAANVVLQKEEPCIHIMHKILSNQLSDLLIRFFKPEIITSAKHLTDIDFHDHANQKDNEDLAIGAEAR</sequence>
<accession>A0ABD3VG37</accession>
<dbReference type="EMBL" id="JBJQND010000012">
    <property type="protein sequence ID" value="KAL3860554.1"/>
    <property type="molecule type" value="Genomic_DNA"/>
</dbReference>
<dbReference type="AlphaFoldDB" id="A0ABD3VG37"/>
<dbReference type="Proteomes" id="UP001634394">
    <property type="component" value="Unassembled WGS sequence"/>
</dbReference>
<organism evidence="1 2">
    <name type="scientific">Sinanodonta woodiana</name>
    <name type="common">Chinese pond mussel</name>
    <name type="synonym">Anodonta woodiana</name>
    <dbReference type="NCBI Taxonomy" id="1069815"/>
    <lineage>
        <taxon>Eukaryota</taxon>
        <taxon>Metazoa</taxon>
        <taxon>Spiralia</taxon>
        <taxon>Lophotrochozoa</taxon>
        <taxon>Mollusca</taxon>
        <taxon>Bivalvia</taxon>
        <taxon>Autobranchia</taxon>
        <taxon>Heteroconchia</taxon>
        <taxon>Palaeoheterodonta</taxon>
        <taxon>Unionida</taxon>
        <taxon>Unionoidea</taxon>
        <taxon>Unionidae</taxon>
        <taxon>Unioninae</taxon>
        <taxon>Sinanodonta</taxon>
    </lineage>
</organism>
<evidence type="ECO:0000313" key="1">
    <source>
        <dbReference type="EMBL" id="KAL3860554.1"/>
    </source>
</evidence>
<reference evidence="1 2" key="1">
    <citation type="submission" date="2024-11" db="EMBL/GenBank/DDBJ databases">
        <title>Chromosome-level genome assembly of the freshwater bivalve Anodonta woodiana.</title>
        <authorList>
            <person name="Chen X."/>
        </authorList>
    </citation>
    <scope>NUCLEOTIDE SEQUENCE [LARGE SCALE GENOMIC DNA]</scope>
    <source>
        <strain evidence="1">MN2024</strain>
        <tissue evidence="1">Gills</tissue>
    </source>
</reference>
<protein>
    <submittedName>
        <fullName evidence="1">Uncharacterized protein</fullName>
    </submittedName>
</protein>
<comment type="caution">
    <text evidence="1">The sequence shown here is derived from an EMBL/GenBank/DDBJ whole genome shotgun (WGS) entry which is preliminary data.</text>
</comment>
<gene>
    <name evidence="1" type="ORF">ACJMK2_010670</name>
</gene>
<evidence type="ECO:0000313" key="2">
    <source>
        <dbReference type="Proteomes" id="UP001634394"/>
    </source>
</evidence>